<dbReference type="Gene3D" id="2.40.320.10">
    <property type="entry name" value="Hypothetical Protein Pfu-838710-001"/>
    <property type="match status" value="1"/>
</dbReference>
<dbReference type="InterPro" id="IPR023577">
    <property type="entry name" value="CYTH_domain"/>
</dbReference>
<dbReference type="AlphaFoldDB" id="A0A7I8DNI8"/>
<reference evidence="3 4" key="2">
    <citation type="submission" date="2020-08" db="EMBL/GenBank/DDBJ databases">
        <authorList>
            <person name="Ueki A."/>
            <person name="Tonouchi A."/>
        </authorList>
    </citation>
    <scope>NUCLEOTIDE SEQUENCE [LARGE SCALE GENOMIC DNA]</scope>
    <source>
        <strain evidence="3 4">CTTW</strain>
    </source>
</reference>
<evidence type="ECO:0000313" key="3">
    <source>
        <dbReference type="EMBL" id="BCJ99973.1"/>
    </source>
</evidence>
<organism evidence="3 4">
    <name type="scientific">Anaerocolumna chitinilytica</name>
    <dbReference type="NCBI Taxonomy" id="1727145"/>
    <lineage>
        <taxon>Bacteria</taxon>
        <taxon>Bacillati</taxon>
        <taxon>Bacillota</taxon>
        <taxon>Clostridia</taxon>
        <taxon>Lachnospirales</taxon>
        <taxon>Lachnospiraceae</taxon>
        <taxon>Anaerocolumna</taxon>
    </lineage>
</organism>
<dbReference type="PIRSF" id="PIRSF016487">
    <property type="entry name" value="CYTH_UCP016487"/>
    <property type="match status" value="1"/>
</dbReference>
<dbReference type="PANTHER" id="PTHR40114:SF1">
    <property type="entry name" value="SLR0698 PROTEIN"/>
    <property type="match status" value="1"/>
</dbReference>
<dbReference type="RefSeq" id="WP_185255690.1">
    <property type="nucleotide sequence ID" value="NZ_AP023368.1"/>
</dbReference>
<feature type="active site" description="Proton acceptor" evidence="1">
    <location>
        <position position="28"/>
    </location>
</feature>
<reference evidence="3 4" key="1">
    <citation type="submission" date="2020-08" db="EMBL/GenBank/DDBJ databases">
        <title>Draft genome sequencing of an Anaerocolumna strain isolated from anoxic soil subjected to BSD treatment.</title>
        <authorList>
            <person name="Uek A."/>
            <person name="Tonouchi A."/>
        </authorList>
    </citation>
    <scope>NUCLEOTIDE SEQUENCE [LARGE SCALE GENOMIC DNA]</scope>
    <source>
        <strain evidence="3 4">CTTW</strain>
    </source>
</reference>
<keyword evidence="4" id="KW-1185">Reference proteome</keyword>
<evidence type="ECO:0000259" key="2">
    <source>
        <dbReference type="PROSITE" id="PS51707"/>
    </source>
</evidence>
<dbReference type="PANTHER" id="PTHR40114">
    <property type="entry name" value="SLR0698 PROTEIN"/>
    <property type="match status" value="1"/>
</dbReference>
<dbReference type="SMART" id="SM01118">
    <property type="entry name" value="CYTH"/>
    <property type="match status" value="1"/>
</dbReference>
<dbReference type="InterPro" id="IPR012042">
    <property type="entry name" value="NeuTTM/CthTTM-like"/>
</dbReference>
<evidence type="ECO:0000256" key="1">
    <source>
        <dbReference type="PIRSR" id="PIRSR016487-1"/>
    </source>
</evidence>
<sequence length="172" mass="20055">METERKFLLKKLPEDLTVYKKKEIEQGYLCTNPVVRIRKSNEDYYMTYKSRLNKTVDSSVALVCEEVELPLTKEAYYHLREKVDLRLITKCRYLIPLDNGLTAELDIFEGELEGLVFAEVEFKSEEEAADFTPPDWFSKEVTFDDHYKNNVLATTADLTVFNMGLKKKESDS</sequence>
<dbReference type="InterPro" id="IPR033469">
    <property type="entry name" value="CYTH-like_dom_sf"/>
</dbReference>
<accession>A0A7I8DNI8</accession>
<dbReference type="CDD" id="cd07761">
    <property type="entry name" value="CYTH-like_CthTTM-like"/>
    <property type="match status" value="1"/>
</dbReference>
<gene>
    <name evidence="3" type="ORF">bsdcttw_30140</name>
</gene>
<name>A0A7I8DNI8_9FIRM</name>
<evidence type="ECO:0000313" key="4">
    <source>
        <dbReference type="Proteomes" id="UP000515703"/>
    </source>
</evidence>
<dbReference type="SUPFAM" id="SSF55154">
    <property type="entry name" value="CYTH-like phosphatases"/>
    <property type="match status" value="1"/>
</dbReference>
<dbReference type="Pfam" id="PF01928">
    <property type="entry name" value="CYTH"/>
    <property type="match status" value="1"/>
</dbReference>
<dbReference type="KEGG" id="acht:bsdcttw_30140"/>
<dbReference type="PROSITE" id="PS51707">
    <property type="entry name" value="CYTH"/>
    <property type="match status" value="1"/>
</dbReference>
<dbReference type="EMBL" id="AP023368">
    <property type="protein sequence ID" value="BCJ99973.1"/>
    <property type="molecule type" value="Genomic_DNA"/>
</dbReference>
<protein>
    <recommendedName>
        <fullName evidence="2">CYTH domain-containing protein</fullName>
    </recommendedName>
</protein>
<proteinExistence type="predicted"/>
<dbReference type="Proteomes" id="UP000515703">
    <property type="component" value="Chromosome"/>
</dbReference>
<feature type="domain" description="CYTH" evidence="2">
    <location>
        <begin position="1"/>
        <end position="172"/>
    </location>
</feature>